<evidence type="ECO:0000313" key="3">
    <source>
        <dbReference type="Proteomes" id="UP000197065"/>
    </source>
</evidence>
<organism evidence="2 3">
    <name type="scientific">Arboricoccus pini</name>
    <dbReference type="NCBI Taxonomy" id="1963835"/>
    <lineage>
        <taxon>Bacteria</taxon>
        <taxon>Pseudomonadati</taxon>
        <taxon>Pseudomonadota</taxon>
        <taxon>Alphaproteobacteria</taxon>
        <taxon>Geminicoccales</taxon>
        <taxon>Geminicoccaceae</taxon>
        <taxon>Arboricoccus</taxon>
    </lineage>
</organism>
<accession>A0A212Q5P9</accession>
<protein>
    <submittedName>
        <fullName evidence="2">TIGR01244 family protein</fullName>
    </submittedName>
</protein>
<dbReference type="Pfam" id="PF04273">
    <property type="entry name" value="BLH_phosphatase"/>
    <property type="match status" value="1"/>
</dbReference>
<gene>
    <name evidence="2" type="ORF">SAMN07250955_101434</name>
</gene>
<dbReference type="EMBL" id="FYEH01000001">
    <property type="protein sequence ID" value="SNB54685.1"/>
    <property type="molecule type" value="Genomic_DNA"/>
</dbReference>
<dbReference type="SUPFAM" id="SSF52799">
    <property type="entry name" value="(Phosphotyrosine protein) phosphatases II"/>
    <property type="match status" value="1"/>
</dbReference>
<dbReference type="InterPro" id="IPR005939">
    <property type="entry name" value="BLH_phosphatase-like"/>
</dbReference>
<dbReference type="InterPro" id="IPR029021">
    <property type="entry name" value="Prot-tyrosine_phosphatase-like"/>
</dbReference>
<evidence type="ECO:0000313" key="2">
    <source>
        <dbReference type="EMBL" id="SNB54685.1"/>
    </source>
</evidence>
<keyword evidence="3" id="KW-1185">Reference proteome</keyword>
<name>A0A212Q5P9_9PROT</name>
<reference evidence="2 3" key="1">
    <citation type="submission" date="2017-06" db="EMBL/GenBank/DDBJ databases">
        <authorList>
            <person name="Kim H.J."/>
            <person name="Triplett B.A."/>
        </authorList>
    </citation>
    <scope>NUCLEOTIDE SEQUENCE [LARGE SCALE GENOMIC DNA]</scope>
    <source>
        <strain evidence="2 3">B29T1</strain>
    </source>
</reference>
<dbReference type="Gene3D" id="3.90.190.10">
    <property type="entry name" value="Protein tyrosine phosphatase superfamily"/>
    <property type="match status" value="1"/>
</dbReference>
<dbReference type="GO" id="GO:0016787">
    <property type="term" value="F:hydrolase activity"/>
    <property type="evidence" value="ECO:0007669"/>
    <property type="project" value="InterPro"/>
</dbReference>
<sequence>MVEIKKVADGFYVAPQLAVEDFAELKAEGINTIINNRPDGEAPDQLSDAEAREAAEAAGLNYVHVPVVSGQMTQGDIASFWAAVDDHEGPFLAYCRTGTRSCIMWAFNAVRTQQIPAIVAAAAEAGYDARPAIRALETIKASL</sequence>
<proteinExistence type="predicted"/>
<dbReference type="NCBIfam" id="TIGR01244">
    <property type="entry name" value="TIGR01244 family sulfur transferase"/>
    <property type="match status" value="1"/>
</dbReference>
<dbReference type="RefSeq" id="WP_088559727.1">
    <property type="nucleotide sequence ID" value="NZ_FYEH01000001.1"/>
</dbReference>
<evidence type="ECO:0000259" key="1">
    <source>
        <dbReference type="Pfam" id="PF04273"/>
    </source>
</evidence>
<dbReference type="Proteomes" id="UP000197065">
    <property type="component" value="Unassembled WGS sequence"/>
</dbReference>
<dbReference type="OrthoDB" id="9805710at2"/>
<dbReference type="AlphaFoldDB" id="A0A212Q5P9"/>
<feature type="domain" description="Beta-lactamase hydrolase-like protein phosphatase-like" evidence="1">
    <location>
        <begin position="4"/>
        <end position="108"/>
    </location>
</feature>